<feature type="transmembrane region" description="Helical" evidence="7">
    <location>
        <begin position="495"/>
        <end position="514"/>
    </location>
</feature>
<keyword evidence="10" id="KW-1185">Reference proteome</keyword>
<feature type="transmembrane region" description="Helical" evidence="7">
    <location>
        <begin position="259"/>
        <end position="278"/>
    </location>
</feature>
<evidence type="ECO:0000256" key="3">
    <source>
        <dbReference type="ARBA" id="ARBA00022692"/>
    </source>
</evidence>
<keyword evidence="5 7" id="KW-0472">Membrane</keyword>
<reference evidence="9" key="1">
    <citation type="submission" date="2020-11" db="EMBL/GenBank/DDBJ databases">
        <title>Isolation and identification of active actinomycetes.</title>
        <authorList>
            <person name="Yu B."/>
        </authorList>
    </citation>
    <scope>NUCLEOTIDE SEQUENCE</scope>
    <source>
        <strain evidence="9">NEAU-YB345</strain>
    </source>
</reference>
<dbReference type="SUPFAM" id="SSF56281">
    <property type="entry name" value="Metallo-hydrolase/oxidoreductase"/>
    <property type="match status" value="1"/>
</dbReference>
<comment type="subcellular location">
    <subcellularLocation>
        <location evidence="1">Cell membrane</location>
        <topology evidence="1">Multi-pass membrane protein</topology>
    </subcellularLocation>
</comment>
<feature type="domain" description="Metallo-beta-lactamase" evidence="8">
    <location>
        <begin position="560"/>
        <end position="743"/>
    </location>
</feature>
<feature type="region of interest" description="Disordered" evidence="6">
    <location>
        <begin position="1"/>
        <end position="20"/>
    </location>
</feature>
<dbReference type="RefSeq" id="WP_196195511.1">
    <property type="nucleotide sequence ID" value="NZ_JADPRT010000008.1"/>
</dbReference>
<evidence type="ECO:0000256" key="6">
    <source>
        <dbReference type="SAM" id="MobiDB-lite"/>
    </source>
</evidence>
<feature type="transmembrane region" description="Helical" evidence="7">
    <location>
        <begin position="404"/>
        <end position="423"/>
    </location>
</feature>
<feature type="transmembrane region" description="Helical" evidence="7">
    <location>
        <begin position="298"/>
        <end position="317"/>
    </location>
</feature>
<feature type="transmembrane region" description="Helical" evidence="7">
    <location>
        <begin position="435"/>
        <end position="457"/>
    </location>
</feature>
<feature type="transmembrane region" description="Helical" evidence="7">
    <location>
        <begin position="81"/>
        <end position="100"/>
    </location>
</feature>
<dbReference type="GO" id="GO:0005886">
    <property type="term" value="C:plasma membrane"/>
    <property type="evidence" value="ECO:0007669"/>
    <property type="project" value="UniProtKB-SubCell"/>
</dbReference>
<evidence type="ECO:0000259" key="8">
    <source>
        <dbReference type="SMART" id="SM00849"/>
    </source>
</evidence>
<dbReference type="Proteomes" id="UP000657385">
    <property type="component" value="Unassembled WGS sequence"/>
</dbReference>
<dbReference type="NCBIfam" id="TIGR00360">
    <property type="entry name" value="ComEC_N-term"/>
    <property type="match status" value="1"/>
</dbReference>
<dbReference type="SMART" id="SM00849">
    <property type="entry name" value="Lactamase_B"/>
    <property type="match status" value="1"/>
</dbReference>
<organism evidence="9 10">
    <name type="scientific">Streptacidiphilus fuscans</name>
    <dbReference type="NCBI Taxonomy" id="2789292"/>
    <lineage>
        <taxon>Bacteria</taxon>
        <taxon>Bacillati</taxon>
        <taxon>Actinomycetota</taxon>
        <taxon>Actinomycetes</taxon>
        <taxon>Kitasatosporales</taxon>
        <taxon>Streptomycetaceae</taxon>
        <taxon>Streptacidiphilus</taxon>
    </lineage>
</organism>
<evidence type="ECO:0000256" key="2">
    <source>
        <dbReference type="ARBA" id="ARBA00022475"/>
    </source>
</evidence>
<protein>
    <submittedName>
        <fullName evidence="9">ComEC/Rec2 family competence protein</fullName>
    </submittedName>
</protein>
<name>A0A931B344_9ACTN</name>
<accession>A0A931B344</accession>
<keyword evidence="3 7" id="KW-0812">Transmembrane</keyword>
<evidence type="ECO:0000313" key="9">
    <source>
        <dbReference type="EMBL" id="MBF9070330.1"/>
    </source>
</evidence>
<dbReference type="InterPro" id="IPR001279">
    <property type="entry name" value="Metallo-B-lactamas"/>
</dbReference>
<evidence type="ECO:0000256" key="7">
    <source>
        <dbReference type="SAM" id="Phobius"/>
    </source>
</evidence>
<dbReference type="PANTHER" id="PTHR30619:SF1">
    <property type="entry name" value="RECOMBINATION PROTEIN 2"/>
    <property type="match status" value="1"/>
</dbReference>
<feature type="transmembrane region" description="Helical" evidence="7">
    <location>
        <begin position="520"/>
        <end position="537"/>
    </location>
</feature>
<evidence type="ECO:0000256" key="5">
    <source>
        <dbReference type="ARBA" id="ARBA00023136"/>
    </source>
</evidence>
<proteinExistence type="predicted"/>
<keyword evidence="4 7" id="KW-1133">Transmembrane helix</keyword>
<sequence length="815" mass="83298">MSGKAPSGEAPSGKAARGAGKAEAPPLDLRLTGPAAVVWAVTALLLCLHGSHTDAMFVGAGGFAFGAALLLRRVRWRSAGALLLSAAAACLSTGLAGVALHRGPVAELARTGLPAEVRLLVNTDPHTRDDDGSTALRAAVVRVGGTSTHSPVAVVVRGPHAGAWLGLLPSTEVSVTARARPPGPNATPDLVATLLTTDQPRVLGPPNAVERAAGSLRAGLRRAVAPLDPDERALLPGLVDGDSSAMTADLDDVFSATDLGHLVAVSGSNLSILMVLLIGRASRARTPERGGLAARLGLRLRVGAVGGVLLICGFVVLSRPEPSVLRASATGLVMLLGLATGRRAAPLPALSGATLLLILADPALALSYGFALSALATAGLITVGPRWTAAFHRHGVPERFAEPLGAAAAVQAWIGPLLVLRAARISLVSIPCNLLAELCVAPATVLGFAALAAAPVSLTLAQWIARVAGLPAAALIALARFGASLPGAEIAWPGGWWGAMLLVGVTCALVAAATVLRHPVVAGVLALALVLALLRPAPLTRFATGWPPEGWRLVACDVGQGDALVLSSGEEPSTALLVDAGPDPHAVDACLRSLDVTTLSLVILTHDHADHVEGLPGVLRDRRVGAIETTTVDDPPAEYARVRRWAAANGVPVLHASRGESRSLGRLSWQVLWPEAGRLPPHGPNNASVALLVTLALGDPGSHLPPLRIALLGDLEPPAQQLLLADLSAYPQLRGVDVLKVAHHGSAKQDPALLAALHPRLALISVGADNTYGHPAPSTLHLLHAFGATVLRTDVSGDLAVLDSSGQLAVAVRKE</sequence>
<feature type="transmembrane region" description="Helical" evidence="7">
    <location>
        <begin position="57"/>
        <end position="74"/>
    </location>
</feature>
<dbReference type="AlphaFoldDB" id="A0A931B344"/>
<dbReference type="InterPro" id="IPR035681">
    <property type="entry name" value="ComA-like_MBL"/>
</dbReference>
<feature type="compositionally biased region" description="Low complexity" evidence="6">
    <location>
        <begin position="10"/>
        <end position="20"/>
    </location>
</feature>
<dbReference type="Gene3D" id="3.60.15.10">
    <property type="entry name" value="Ribonuclease Z/Hydroxyacylglutathione hydrolase-like"/>
    <property type="match status" value="1"/>
</dbReference>
<dbReference type="CDD" id="cd07731">
    <property type="entry name" value="ComA-like_MBL-fold"/>
    <property type="match status" value="1"/>
</dbReference>
<gene>
    <name evidence="9" type="ORF">I2501_20075</name>
</gene>
<evidence type="ECO:0000256" key="4">
    <source>
        <dbReference type="ARBA" id="ARBA00022989"/>
    </source>
</evidence>
<evidence type="ECO:0000256" key="1">
    <source>
        <dbReference type="ARBA" id="ARBA00004651"/>
    </source>
</evidence>
<feature type="transmembrane region" description="Helical" evidence="7">
    <location>
        <begin position="463"/>
        <end position="483"/>
    </location>
</feature>
<dbReference type="InterPro" id="IPR052159">
    <property type="entry name" value="Competence_DNA_uptake"/>
</dbReference>
<keyword evidence="2" id="KW-1003">Cell membrane</keyword>
<dbReference type="Pfam" id="PF00753">
    <property type="entry name" value="Lactamase_B"/>
    <property type="match status" value="1"/>
</dbReference>
<dbReference type="Pfam" id="PF03772">
    <property type="entry name" value="Competence"/>
    <property type="match status" value="1"/>
</dbReference>
<dbReference type="InterPro" id="IPR036866">
    <property type="entry name" value="RibonucZ/Hydroxyglut_hydro"/>
</dbReference>
<dbReference type="EMBL" id="JADPRT010000008">
    <property type="protein sequence ID" value="MBF9070330.1"/>
    <property type="molecule type" value="Genomic_DNA"/>
</dbReference>
<comment type="caution">
    <text evidence="9">The sequence shown here is derived from an EMBL/GenBank/DDBJ whole genome shotgun (WGS) entry which is preliminary data.</text>
</comment>
<feature type="transmembrane region" description="Helical" evidence="7">
    <location>
        <begin position="353"/>
        <end position="384"/>
    </location>
</feature>
<dbReference type="PANTHER" id="PTHR30619">
    <property type="entry name" value="DNA INTERNALIZATION/COMPETENCE PROTEIN COMEC/REC2"/>
    <property type="match status" value="1"/>
</dbReference>
<dbReference type="InterPro" id="IPR004477">
    <property type="entry name" value="ComEC_N"/>
</dbReference>
<evidence type="ECO:0000313" key="10">
    <source>
        <dbReference type="Proteomes" id="UP000657385"/>
    </source>
</evidence>